<keyword evidence="3" id="KW-1185">Reference proteome</keyword>
<gene>
    <name evidence="2" type="ORF">BFL28_01255</name>
</gene>
<dbReference type="OrthoDB" id="9798693at2"/>
<comment type="caution">
    <text evidence="2">The sequence shown here is derived from an EMBL/GenBank/DDBJ whole genome shotgun (WGS) entry which is preliminary data.</text>
</comment>
<reference evidence="2 3" key="1">
    <citation type="submission" date="2016-08" db="EMBL/GenBank/DDBJ databases">
        <title>Draft genome of the agarase producing Sphingomonas sp. MCT13.</title>
        <authorList>
            <person name="D'Andrea M.M."/>
            <person name="Rossolini G.M."/>
            <person name="Thaller M.C."/>
        </authorList>
    </citation>
    <scope>NUCLEOTIDE SEQUENCE [LARGE SCALE GENOMIC DNA]</scope>
    <source>
        <strain evidence="2 3">MCT13</strain>
    </source>
</reference>
<dbReference type="STRING" id="1888892.BFL28_01255"/>
<name>A0A1E3LY73_9SPHN</name>
<feature type="domain" description="Phytase-like" evidence="1">
    <location>
        <begin position="66"/>
        <end position="307"/>
    </location>
</feature>
<dbReference type="Proteomes" id="UP000094487">
    <property type="component" value="Unassembled WGS sequence"/>
</dbReference>
<sequence>MRIFLSVLLLFAFLPSYSGEERLTLWPSHFGIEATPVDLDWRDPSRKQLGQLTYLGGVQLTSAVYGFGGFSAMTVDGDRFTLLGDGGNFVRFRMGADWRVSDMVSGALVDGPGPGWRKLERDSESLTRDPATGTLWVGFERANQIWRYDPDLRHGRGVAPRAMAKWSLNGGAESLVRLRDGSFIAISEHKVAGAKGTREAIWFAGDPLRVPDRGFRFAYRPPARFQPTDAAELPDGRIAILNRRASLQAGFTASLTLIDRAAIRPGAIVTGQEVARFAAPVLHDNFEALAVSREGRDTILWIASDDNALWFQRSLLLKFRLDAPP</sequence>
<dbReference type="InterPro" id="IPR027372">
    <property type="entry name" value="Phytase-like_dom"/>
</dbReference>
<evidence type="ECO:0000259" key="1">
    <source>
        <dbReference type="Pfam" id="PF13449"/>
    </source>
</evidence>
<dbReference type="InterPro" id="IPR014567">
    <property type="entry name" value="UCP031900"/>
</dbReference>
<organism evidence="2 3">
    <name type="scientific">Sphingomonas turrisvirgatae</name>
    <dbReference type="NCBI Taxonomy" id="1888892"/>
    <lineage>
        <taxon>Bacteria</taxon>
        <taxon>Pseudomonadati</taxon>
        <taxon>Pseudomonadota</taxon>
        <taxon>Alphaproteobacteria</taxon>
        <taxon>Sphingomonadales</taxon>
        <taxon>Sphingomonadaceae</taxon>
        <taxon>Sphingomonas</taxon>
    </lineage>
</organism>
<dbReference type="Pfam" id="PF13449">
    <property type="entry name" value="Phytase-like"/>
    <property type="match status" value="1"/>
</dbReference>
<proteinExistence type="predicted"/>
<accession>A0A1E3LY73</accession>
<dbReference type="SUPFAM" id="SSF50956">
    <property type="entry name" value="Thermostable phytase (3-phytase)"/>
    <property type="match status" value="1"/>
</dbReference>
<dbReference type="AlphaFoldDB" id="A0A1E3LY73"/>
<dbReference type="PIRSF" id="PIRSF031900">
    <property type="entry name" value="UCP031900"/>
    <property type="match status" value="1"/>
</dbReference>
<evidence type="ECO:0000313" key="3">
    <source>
        <dbReference type="Proteomes" id="UP000094487"/>
    </source>
</evidence>
<evidence type="ECO:0000313" key="2">
    <source>
        <dbReference type="EMBL" id="ODP38688.1"/>
    </source>
</evidence>
<protein>
    <recommendedName>
        <fullName evidence="1">Phytase-like domain-containing protein</fullName>
    </recommendedName>
</protein>
<dbReference type="EMBL" id="MDDS01000013">
    <property type="protein sequence ID" value="ODP38688.1"/>
    <property type="molecule type" value="Genomic_DNA"/>
</dbReference>
<dbReference type="RefSeq" id="WP_069319776.1">
    <property type="nucleotide sequence ID" value="NZ_MDDS01000013.1"/>
</dbReference>